<evidence type="ECO:0000259" key="1">
    <source>
        <dbReference type="PROSITE" id="PS50879"/>
    </source>
</evidence>
<evidence type="ECO:0000313" key="2">
    <source>
        <dbReference type="EMBL" id="OIJ07518.1"/>
    </source>
</evidence>
<feature type="domain" description="RNase H type-1" evidence="1">
    <location>
        <begin position="1"/>
        <end position="126"/>
    </location>
</feature>
<dbReference type="InterPro" id="IPR036397">
    <property type="entry name" value="RNaseH_sf"/>
</dbReference>
<dbReference type="Pfam" id="PF13456">
    <property type="entry name" value="RVT_3"/>
    <property type="match status" value="1"/>
</dbReference>
<dbReference type="GO" id="GO:0004523">
    <property type="term" value="F:RNA-DNA hybrid ribonuclease activity"/>
    <property type="evidence" value="ECO:0007669"/>
    <property type="project" value="InterPro"/>
</dbReference>
<protein>
    <submittedName>
        <fullName evidence="3">Reverse transcriptase-like protein</fullName>
    </submittedName>
    <submittedName>
        <fullName evidence="2">Ribonuclease HI</fullName>
    </submittedName>
</protein>
<keyword evidence="3" id="KW-0695">RNA-directed DNA polymerase</keyword>
<keyword evidence="4" id="KW-1185">Reference proteome</keyword>
<dbReference type="PANTHER" id="PTHR47723:SF19">
    <property type="entry name" value="POLYNUCLEOTIDYL TRANSFERASE, RIBONUCLEASE H-LIKE SUPERFAMILY PROTEIN"/>
    <property type="match status" value="1"/>
</dbReference>
<dbReference type="PROSITE" id="PS50879">
    <property type="entry name" value="RNASE_H_1"/>
    <property type="match status" value="1"/>
</dbReference>
<dbReference type="EMBL" id="LQXD01000170">
    <property type="protein sequence ID" value="OIJ07518.1"/>
    <property type="molecule type" value="Genomic_DNA"/>
</dbReference>
<dbReference type="OrthoDB" id="7845843at2"/>
<dbReference type="RefSeq" id="WP_071318799.1">
    <property type="nucleotide sequence ID" value="NZ_CP063356.2"/>
</dbReference>
<dbReference type="GO" id="GO:0003676">
    <property type="term" value="F:nucleic acid binding"/>
    <property type="evidence" value="ECO:0007669"/>
    <property type="project" value="InterPro"/>
</dbReference>
<dbReference type="GO" id="GO:0003964">
    <property type="term" value="F:RNA-directed DNA polymerase activity"/>
    <property type="evidence" value="ECO:0007669"/>
    <property type="project" value="UniProtKB-KW"/>
</dbReference>
<name>A0A1S2L4W5_9BACI</name>
<reference evidence="3" key="4">
    <citation type="submission" date="2020-10" db="EMBL/GenBank/DDBJ databases">
        <authorList>
            <person name="Bassil N.M."/>
            <person name="Lloyd J.R."/>
        </authorList>
    </citation>
    <scope>NUCLEOTIDE SEQUENCE</scope>
    <source>
        <strain evidence="3">NB2006</strain>
    </source>
</reference>
<reference evidence="3 4" key="2">
    <citation type="journal article" date="2017" name="Genome Announc.">
        <title>Draft Genome Sequences of Four Alkaliphilic Bacteria Belonging to the Anaerobacillus Genus.</title>
        <authorList>
            <person name="Bassil N.M."/>
            <person name="Lloyd J.R."/>
        </authorList>
    </citation>
    <scope>NUCLEOTIDE SEQUENCE [LARGE SCALE GENOMIC DNA]</scope>
    <source>
        <strain evidence="3 4">NB2006</strain>
    </source>
</reference>
<reference evidence="2 4" key="1">
    <citation type="submission" date="2016-10" db="EMBL/GenBank/DDBJ databases">
        <title>Draft genome sequences of four alkaliphilic bacteria belonging to the Anaerobacillus genus.</title>
        <authorList>
            <person name="Bassil N.M."/>
            <person name="Lloyd J.R."/>
        </authorList>
    </citation>
    <scope>NUCLEOTIDE SEQUENCE [LARGE SCALE GENOMIC DNA]</scope>
    <source>
        <strain evidence="2 4">NB2006</strain>
    </source>
</reference>
<accession>A0A1S2L4W5</accession>
<dbReference type="Gene3D" id="3.30.420.10">
    <property type="entry name" value="Ribonuclease H-like superfamily/Ribonuclease H"/>
    <property type="match status" value="1"/>
</dbReference>
<dbReference type="EMBL" id="CP063356">
    <property type="protein sequence ID" value="QOY34867.1"/>
    <property type="molecule type" value="Genomic_DNA"/>
</dbReference>
<proteinExistence type="predicted"/>
<dbReference type="SUPFAM" id="SSF53098">
    <property type="entry name" value="Ribonuclease H-like"/>
    <property type="match status" value="1"/>
</dbReference>
<dbReference type="CDD" id="cd09279">
    <property type="entry name" value="RNase_HI_like"/>
    <property type="match status" value="1"/>
</dbReference>
<keyword evidence="3" id="KW-0808">Transferase</keyword>
<organism evidence="2 4">
    <name type="scientific">Anaerobacillus isosaccharinicus</name>
    <dbReference type="NCBI Taxonomy" id="1532552"/>
    <lineage>
        <taxon>Bacteria</taxon>
        <taxon>Bacillati</taxon>
        <taxon>Bacillota</taxon>
        <taxon>Bacilli</taxon>
        <taxon>Bacillales</taxon>
        <taxon>Bacillaceae</taxon>
        <taxon>Anaerobacillus</taxon>
    </lineage>
</organism>
<dbReference type="InterPro" id="IPR012337">
    <property type="entry name" value="RNaseH-like_sf"/>
</dbReference>
<dbReference type="InterPro" id="IPR053151">
    <property type="entry name" value="RNase_H-like"/>
</dbReference>
<dbReference type="AlphaFoldDB" id="A0A1S2L4W5"/>
<evidence type="ECO:0000313" key="4">
    <source>
        <dbReference type="Proteomes" id="UP000180175"/>
    </source>
</evidence>
<sequence length="130" mass="14669">MIEVYIDGASTGNPGQAGAGIFIKENGKVDHFSFPLGEMTSHEAEFYALIKALEICSERGYAVVSFRTDSKIVEDTVEKRYAKREPYKSLMNKALPYIDNFDLFFIKWIPGKNNATADHLAKKAIQMNRK</sequence>
<gene>
    <name evidence="2" type="primary">rnhA</name>
    <name evidence="3" type="ORF">AWH56_019410</name>
    <name evidence="2" type="ORF">AWH56_20385</name>
</gene>
<dbReference type="InterPro" id="IPR002156">
    <property type="entry name" value="RNaseH_domain"/>
</dbReference>
<dbReference type="Proteomes" id="UP000180175">
    <property type="component" value="Chromosome"/>
</dbReference>
<dbReference type="KEGG" id="aia:AWH56_019410"/>
<keyword evidence="3" id="KW-0548">Nucleotidyltransferase</keyword>
<evidence type="ECO:0000313" key="3">
    <source>
        <dbReference type="EMBL" id="QOY34867.1"/>
    </source>
</evidence>
<dbReference type="PANTHER" id="PTHR47723">
    <property type="entry name" value="OS05G0353850 PROTEIN"/>
    <property type="match status" value="1"/>
</dbReference>
<reference evidence="3 4" key="3">
    <citation type="journal article" date="2019" name="Int. J. Syst. Evol. Microbiol.">
        <title>Anaerobacillus isosaccharinicus sp. nov., an alkaliphilic bacterium which degrades isosaccharinic acid.</title>
        <authorList>
            <person name="Bassil N.M."/>
            <person name="Lloyd J.R."/>
        </authorList>
    </citation>
    <scope>NUCLEOTIDE SEQUENCE [LARGE SCALE GENOMIC DNA]</scope>
    <source>
        <strain evidence="3 4">NB2006</strain>
    </source>
</reference>